<organism evidence="1 2">
    <name type="scientific">Gimesia maris</name>
    <dbReference type="NCBI Taxonomy" id="122"/>
    <lineage>
        <taxon>Bacteria</taxon>
        <taxon>Pseudomonadati</taxon>
        <taxon>Planctomycetota</taxon>
        <taxon>Planctomycetia</taxon>
        <taxon>Planctomycetales</taxon>
        <taxon>Planctomycetaceae</taxon>
        <taxon>Gimesia</taxon>
    </lineage>
</organism>
<reference evidence="1 2" key="1">
    <citation type="submission" date="2019-08" db="EMBL/GenBank/DDBJ databases">
        <title>Deep-cultivation of Planctomycetes and their phenomic and genomic characterization uncovers novel biology.</title>
        <authorList>
            <person name="Wiegand S."/>
            <person name="Jogler M."/>
            <person name="Boedeker C."/>
            <person name="Pinto D."/>
            <person name="Vollmers J."/>
            <person name="Rivas-Marin E."/>
            <person name="Kohn T."/>
            <person name="Peeters S.H."/>
            <person name="Heuer A."/>
            <person name="Rast P."/>
            <person name="Oberbeckmann S."/>
            <person name="Bunk B."/>
            <person name="Jeske O."/>
            <person name="Meyerdierks A."/>
            <person name="Storesund J.E."/>
            <person name="Kallscheuer N."/>
            <person name="Luecker S."/>
            <person name="Lage O.M."/>
            <person name="Pohl T."/>
            <person name="Merkel B.J."/>
            <person name="Hornburger P."/>
            <person name="Mueller R.-W."/>
            <person name="Bruemmer F."/>
            <person name="Labrenz M."/>
            <person name="Spormann A.M."/>
            <person name="Op den Camp H."/>
            <person name="Overmann J."/>
            <person name="Amann R."/>
            <person name="Jetten M.S.M."/>
            <person name="Mascher T."/>
            <person name="Medema M.H."/>
            <person name="Devos D.P."/>
            <person name="Kaster A.-K."/>
            <person name="Ovreas L."/>
            <person name="Rohde M."/>
            <person name="Galperin M.Y."/>
            <person name="Jogler C."/>
        </authorList>
    </citation>
    <scope>NUCLEOTIDE SEQUENCE [LARGE SCALE GENOMIC DNA]</scope>
    <source>
        <strain evidence="1 2">DSM 8797</strain>
    </source>
</reference>
<accession>A0ABX5YHN2</accession>
<gene>
    <name evidence="1" type="ORF">GmarT_09260</name>
</gene>
<protein>
    <submittedName>
        <fullName evidence="1">Uncharacterized protein</fullName>
    </submittedName>
</protein>
<name>A0ABX5YHN2_9PLAN</name>
<sequence>MPGALLNRQWGGSLKQVLEFLLTWKHFRIRISVKISKKNHNIRESFPACFSDDRALLCV</sequence>
<evidence type="ECO:0000313" key="1">
    <source>
        <dbReference type="EMBL" id="QEG15088.1"/>
    </source>
</evidence>
<dbReference type="Proteomes" id="UP000322887">
    <property type="component" value="Chromosome"/>
</dbReference>
<dbReference type="EMBL" id="CP042910">
    <property type="protein sequence ID" value="QEG15088.1"/>
    <property type="molecule type" value="Genomic_DNA"/>
</dbReference>
<keyword evidence="2" id="KW-1185">Reference proteome</keyword>
<evidence type="ECO:0000313" key="2">
    <source>
        <dbReference type="Proteomes" id="UP000322887"/>
    </source>
</evidence>
<proteinExistence type="predicted"/>